<dbReference type="Gene3D" id="3.10.129.10">
    <property type="entry name" value="Hotdog Thioesterase"/>
    <property type="match status" value="1"/>
</dbReference>
<protein>
    <submittedName>
        <fullName evidence="2">Acyl dehydratase</fullName>
    </submittedName>
</protein>
<dbReference type="InterPro" id="IPR002539">
    <property type="entry name" value="MaoC-like_dom"/>
</dbReference>
<accession>A0A3N2E0W8</accession>
<reference evidence="2 3" key="1">
    <citation type="submission" date="2018-11" db="EMBL/GenBank/DDBJ databases">
        <title>Genomic Encyclopedia of Type Strains, Phase IV (KMG-IV): sequencing the most valuable type-strain genomes for metagenomic binning, comparative biology and taxonomic classification.</title>
        <authorList>
            <person name="Goeker M."/>
        </authorList>
    </citation>
    <scope>NUCLEOTIDE SEQUENCE [LARGE SCALE GENOMIC DNA]</scope>
    <source>
        <strain evidence="2 3">DSM 100316</strain>
    </source>
</reference>
<feature type="domain" description="MaoC-like" evidence="1">
    <location>
        <begin position="12"/>
        <end position="131"/>
    </location>
</feature>
<dbReference type="PANTHER" id="PTHR42993:SF1">
    <property type="entry name" value="MAOC-LIKE DEHYDRATASE DOMAIN-CONTAINING PROTEIN"/>
    <property type="match status" value="1"/>
</dbReference>
<gene>
    <name evidence="2" type="ORF">EDC56_1313</name>
</gene>
<dbReference type="RefSeq" id="WP_123711657.1">
    <property type="nucleotide sequence ID" value="NZ_RKHR01000003.1"/>
</dbReference>
<dbReference type="OrthoDB" id="9801735at2"/>
<dbReference type="PANTHER" id="PTHR42993">
    <property type="entry name" value="MAOC-LIKE DEHYDRATASE DOMAIN-CONTAINING PROTEIN"/>
    <property type="match status" value="1"/>
</dbReference>
<dbReference type="AlphaFoldDB" id="A0A3N2E0W8"/>
<comment type="caution">
    <text evidence="2">The sequence shown here is derived from an EMBL/GenBank/DDBJ whole genome shotgun (WGS) entry which is preliminary data.</text>
</comment>
<keyword evidence="3" id="KW-1185">Reference proteome</keyword>
<dbReference type="Proteomes" id="UP000275394">
    <property type="component" value="Unassembled WGS sequence"/>
</dbReference>
<dbReference type="SUPFAM" id="SSF54637">
    <property type="entry name" value="Thioesterase/thiol ester dehydrase-isomerase"/>
    <property type="match status" value="1"/>
</dbReference>
<dbReference type="InterPro" id="IPR029069">
    <property type="entry name" value="HotDog_dom_sf"/>
</dbReference>
<evidence type="ECO:0000313" key="3">
    <source>
        <dbReference type="Proteomes" id="UP000275394"/>
    </source>
</evidence>
<dbReference type="EMBL" id="RKHR01000003">
    <property type="protein sequence ID" value="ROS05761.1"/>
    <property type="molecule type" value="Genomic_DNA"/>
</dbReference>
<organism evidence="2 3">
    <name type="scientific">Sinobacterium caligoides</name>
    <dbReference type="NCBI Taxonomy" id="933926"/>
    <lineage>
        <taxon>Bacteria</taxon>
        <taxon>Pseudomonadati</taxon>
        <taxon>Pseudomonadota</taxon>
        <taxon>Gammaproteobacteria</taxon>
        <taxon>Cellvibrionales</taxon>
        <taxon>Spongiibacteraceae</taxon>
        <taxon>Sinobacterium</taxon>
    </lineage>
</organism>
<dbReference type="InterPro" id="IPR039375">
    <property type="entry name" value="NodN-like"/>
</dbReference>
<sequence length="153" mass="16806">MTTVFKTPLDMEAAVGQHLGHSDWLLIDQERINLFAEATGDHQWIHVDPVRAKEGPFGGCIAHGYLTLSLVNLFLPQIIDVQGIKMGVNYGCEGIRFPAVVPVGSRVRGSGELVKIEHIKGAVQSTVRVTVEIEGQDRPGCVINTISRYFPEE</sequence>
<name>A0A3N2E0W8_9GAMM</name>
<proteinExistence type="predicted"/>
<dbReference type="CDD" id="cd03450">
    <property type="entry name" value="NodN"/>
    <property type="match status" value="1"/>
</dbReference>
<evidence type="ECO:0000259" key="1">
    <source>
        <dbReference type="Pfam" id="PF01575"/>
    </source>
</evidence>
<evidence type="ECO:0000313" key="2">
    <source>
        <dbReference type="EMBL" id="ROS05761.1"/>
    </source>
</evidence>
<dbReference type="Pfam" id="PF01575">
    <property type="entry name" value="MaoC_dehydratas"/>
    <property type="match status" value="1"/>
</dbReference>